<keyword evidence="2" id="KW-1185">Reference proteome</keyword>
<evidence type="ECO:0000313" key="1">
    <source>
        <dbReference type="EMBL" id="MDY0396718.1"/>
    </source>
</evidence>
<comment type="caution">
    <text evidence="1">The sequence shown here is derived from an EMBL/GenBank/DDBJ whole genome shotgun (WGS) entry which is preliminary data.</text>
</comment>
<reference evidence="1 2" key="1">
    <citation type="submission" date="2023-10" db="EMBL/GenBank/DDBJ databases">
        <title>Virgibacillus halophilus 5B73C genome.</title>
        <authorList>
            <person name="Miliotis G."/>
            <person name="Sengupta P."/>
            <person name="Hameed A."/>
            <person name="Chuvochina M."/>
            <person name="Mcdonagh F."/>
            <person name="Simpson A.C."/>
            <person name="Singh N.K."/>
            <person name="Rekha P.D."/>
            <person name="Raman K."/>
            <person name="Hugenholtz P."/>
            <person name="Venkateswaran K."/>
        </authorList>
    </citation>
    <scope>NUCLEOTIDE SEQUENCE [LARGE SCALE GENOMIC DNA]</scope>
    <source>
        <strain evidence="1 2">5B73C</strain>
    </source>
</reference>
<dbReference type="EMBL" id="JAWDIP010000004">
    <property type="protein sequence ID" value="MDY0396718.1"/>
    <property type="molecule type" value="Genomic_DNA"/>
</dbReference>
<dbReference type="Pfam" id="PF06898">
    <property type="entry name" value="YqfD"/>
    <property type="match status" value="1"/>
</dbReference>
<dbReference type="InterPro" id="IPR010690">
    <property type="entry name" value="YqfD"/>
</dbReference>
<gene>
    <name evidence="1" type="ORF">RWE15_23500</name>
</gene>
<proteinExistence type="predicted"/>
<name>A0ABU5CD30_9BACI</name>
<organism evidence="1 2">
    <name type="scientific">Tigheibacillus halophilus</name>
    <dbReference type="NCBI Taxonomy" id="361280"/>
    <lineage>
        <taxon>Bacteria</taxon>
        <taxon>Bacillati</taxon>
        <taxon>Bacillota</taxon>
        <taxon>Bacilli</taxon>
        <taxon>Bacillales</taxon>
        <taxon>Bacillaceae</taxon>
        <taxon>Tigheibacillus</taxon>
    </lineage>
</organism>
<accession>A0ABU5CD30</accession>
<sequence>MYVSKGRPLVYVNDFVEPGDVLVSGNLQENNSDKKAKQSEKSPILVSAEGEVIAKTWYEVNVTVPMKTSKEELTGQQERKYYLQLADFQMPVWHFGSPDFEKNASGQR</sequence>
<dbReference type="Proteomes" id="UP001281447">
    <property type="component" value="Unassembled WGS sequence"/>
</dbReference>
<evidence type="ECO:0000313" key="2">
    <source>
        <dbReference type="Proteomes" id="UP001281447"/>
    </source>
</evidence>
<protein>
    <submittedName>
        <fullName evidence="1">Sporulation protein YqfD</fullName>
    </submittedName>
</protein>